<protein>
    <submittedName>
        <fullName evidence="4">FAD-binding protein</fullName>
    </submittedName>
</protein>
<accession>A0ABT4AJT4</accession>
<dbReference type="InterPro" id="IPR016166">
    <property type="entry name" value="FAD-bd_PCMH"/>
</dbReference>
<dbReference type="InterPro" id="IPR016169">
    <property type="entry name" value="FAD-bd_PCMH_sub2"/>
</dbReference>
<evidence type="ECO:0000256" key="2">
    <source>
        <dbReference type="ARBA" id="ARBA00023002"/>
    </source>
</evidence>
<evidence type="ECO:0000259" key="3">
    <source>
        <dbReference type="PROSITE" id="PS51387"/>
    </source>
</evidence>
<evidence type="ECO:0000313" key="4">
    <source>
        <dbReference type="EMBL" id="MCY1081959.1"/>
    </source>
</evidence>
<keyword evidence="5" id="KW-1185">Reference proteome</keyword>
<evidence type="ECO:0000313" key="5">
    <source>
        <dbReference type="Proteomes" id="UP001207654"/>
    </source>
</evidence>
<dbReference type="Gene3D" id="3.30.43.10">
    <property type="entry name" value="Uridine Diphospho-n-acetylenolpyruvylglucosamine Reductase, domain 2"/>
    <property type="match status" value="1"/>
</dbReference>
<gene>
    <name evidence="4" type="ORF">OV287_46670</name>
</gene>
<dbReference type="InterPro" id="IPR036318">
    <property type="entry name" value="FAD-bd_PCMH-like_sf"/>
</dbReference>
<dbReference type="PANTHER" id="PTHR43762">
    <property type="entry name" value="L-GULONOLACTONE OXIDASE"/>
    <property type="match status" value="1"/>
</dbReference>
<dbReference type="EMBL" id="JAPNKA010000001">
    <property type="protein sequence ID" value="MCY1081959.1"/>
    <property type="molecule type" value="Genomic_DNA"/>
</dbReference>
<evidence type="ECO:0000256" key="1">
    <source>
        <dbReference type="ARBA" id="ARBA00022827"/>
    </source>
</evidence>
<dbReference type="InterPro" id="IPR007173">
    <property type="entry name" value="ALO_C"/>
</dbReference>
<dbReference type="Proteomes" id="UP001207654">
    <property type="component" value="Unassembled WGS sequence"/>
</dbReference>
<dbReference type="RefSeq" id="WP_267540538.1">
    <property type="nucleotide sequence ID" value="NZ_JAPNKA010000001.1"/>
</dbReference>
<dbReference type="Pfam" id="PF04030">
    <property type="entry name" value="ALO"/>
    <property type="match status" value="1"/>
</dbReference>
<feature type="domain" description="FAD-binding PCMH-type" evidence="3">
    <location>
        <begin position="18"/>
        <end position="191"/>
    </location>
</feature>
<dbReference type="PROSITE" id="PS51387">
    <property type="entry name" value="FAD_PCMH"/>
    <property type="match status" value="1"/>
</dbReference>
<dbReference type="Pfam" id="PF01565">
    <property type="entry name" value="FAD_binding_4"/>
    <property type="match status" value="1"/>
</dbReference>
<organism evidence="4 5">
    <name type="scientific">Archangium lansingense</name>
    <dbReference type="NCBI Taxonomy" id="2995310"/>
    <lineage>
        <taxon>Bacteria</taxon>
        <taxon>Pseudomonadati</taxon>
        <taxon>Myxococcota</taxon>
        <taxon>Myxococcia</taxon>
        <taxon>Myxococcales</taxon>
        <taxon>Cystobacterineae</taxon>
        <taxon>Archangiaceae</taxon>
        <taxon>Archangium</taxon>
    </lineage>
</organism>
<dbReference type="SUPFAM" id="SSF56176">
    <property type="entry name" value="FAD-binding/transporter-associated domain-like"/>
    <property type="match status" value="1"/>
</dbReference>
<keyword evidence="2" id="KW-0560">Oxidoreductase</keyword>
<dbReference type="InterPro" id="IPR006094">
    <property type="entry name" value="Oxid_FAD_bind_N"/>
</dbReference>
<dbReference type="Gene3D" id="3.30.465.10">
    <property type="match status" value="1"/>
</dbReference>
<name>A0ABT4AJT4_9BACT</name>
<dbReference type="InterPro" id="IPR016167">
    <property type="entry name" value="FAD-bd_PCMH_sub1"/>
</dbReference>
<sequence length="455" mass="51247">MPGRASSVPAIEDWSGVASFEPSLYFKPQDQEELEGFLQLIAQGLFKGKRIRVPGGLHSCARILESDAILDTSAMPLELEFSDNDTKVTVSSNWKLHDFLLELSKRNKSLEATGGTDAQTLAGLLTTNTAPASSKYAIFDLLEWVEYVTYDANDYVVVKRVTKGQPEFSSVVCSLGALGIITKMQFSLIDEPFFKTTQEIVPLNDVLDDVDATSKLYDFWRIDWLPDMDVGLLWTATKISSSEAVPNGDYPPDQAVNVLQFVFNFWDLFSGGASGPLLGPFEKLVYGLMASIYVTQDAAGPLRNMIPVDRRVPLRVAMAELSFDPKDLPNVRNLCKAYFKAHGWPNLPIEIGLTKTDGYHMSPWNWPGLDYVVKFNFMYLTDVCTTQEERDGIDEHLQGLWKHLTDAQVQFKAHWGKINAMDHDFVHQNYPGCEQFKQLTHPLFMNPYLDDRLHP</sequence>
<keyword evidence="1" id="KW-0285">Flavoprotein</keyword>
<keyword evidence="1" id="KW-0274">FAD</keyword>
<comment type="caution">
    <text evidence="4">The sequence shown here is derived from an EMBL/GenBank/DDBJ whole genome shotgun (WGS) entry which is preliminary data.</text>
</comment>
<proteinExistence type="predicted"/>
<dbReference type="PANTHER" id="PTHR43762:SF1">
    <property type="entry name" value="D-ARABINONO-1,4-LACTONE OXIDASE"/>
    <property type="match status" value="1"/>
</dbReference>
<reference evidence="4 5" key="1">
    <citation type="submission" date="2022-11" db="EMBL/GenBank/DDBJ databases">
        <title>Minimal conservation of predation-associated metabolite biosynthetic gene clusters underscores biosynthetic potential of Myxococcota including descriptions for ten novel species: Archangium lansinium sp. nov., Myxococcus landrumus sp. nov., Nannocystis bai.</title>
        <authorList>
            <person name="Ahearne A."/>
            <person name="Stevens C."/>
            <person name="Phillips K."/>
        </authorList>
    </citation>
    <scope>NUCLEOTIDE SEQUENCE [LARGE SCALE GENOMIC DNA]</scope>
    <source>
        <strain evidence="4 5">MIWBW</strain>
    </source>
</reference>
<dbReference type="InterPro" id="IPR010031">
    <property type="entry name" value="FAD_lactone_oxidase-like"/>
</dbReference>